<keyword evidence="1 3" id="KW-0597">Phosphoprotein</keyword>
<dbReference type="Gene3D" id="3.40.50.2300">
    <property type="match status" value="1"/>
</dbReference>
<keyword evidence="6" id="KW-1185">Reference proteome</keyword>
<dbReference type="InterPro" id="IPR001789">
    <property type="entry name" value="Sig_transdc_resp-reg_receiver"/>
</dbReference>
<dbReference type="PROSITE" id="PS50110">
    <property type="entry name" value="RESPONSE_REGULATORY"/>
    <property type="match status" value="1"/>
</dbReference>
<evidence type="ECO:0000259" key="4">
    <source>
        <dbReference type="PROSITE" id="PS50110"/>
    </source>
</evidence>
<reference evidence="6" key="1">
    <citation type="submission" date="2016-11" db="EMBL/GenBank/DDBJ databases">
        <authorList>
            <person name="Varghese N."/>
            <person name="Submissions S."/>
        </authorList>
    </citation>
    <scope>NUCLEOTIDE SEQUENCE [LARGE SCALE GENOMIC DNA]</scope>
    <source>
        <strain evidence="6">DSM 27623</strain>
    </source>
</reference>
<proteinExistence type="predicted"/>
<dbReference type="PANTHER" id="PTHR45339">
    <property type="entry name" value="HYBRID SIGNAL TRANSDUCTION HISTIDINE KINASE J"/>
    <property type="match status" value="1"/>
</dbReference>
<name>A0A1N6GMS7_9FLAO</name>
<sequence>MNKKVLIVDDDPRNIFALKLTLKARHYTTETAATGQEAIDILKKDSDITIVLMDMMMPDMDGYQAMKIIRETPAIKDKIIIAVTAQAMAQDREKCLEAGADDYITKPINVDQLLIAIEKKS</sequence>
<organism evidence="5 6">
    <name type="scientific">Epilithonimonas zeae</name>
    <dbReference type="NCBI Taxonomy" id="1416779"/>
    <lineage>
        <taxon>Bacteria</taxon>
        <taxon>Pseudomonadati</taxon>
        <taxon>Bacteroidota</taxon>
        <taxon>Flavobacteriia</taxon>
        <taxon>Flavobacteriales</taxon>
        <taxon>Weeksellaceae</taxon>
        <taxon>Chryseobacterium group</taxon>
        <taxon>Epilithonimonas</taxon>
    </lineage>
</organism>
<dbReference type="AlphaFoldDB" id="A0A1N6GMS7"/>
<dbReference type="Pfam" id="PF00072">
    <property type="entry name" value="Response_reg"/>
    <property type="match status" value="1"/>
</dbReference>
<feature type="modified residue" description="4-aspartylphosphate" evidence="3">
    <location>
        <position position="54"/>
    </location>
</feature>
<protein>
    <submittedName>
        <fullName evidence="5">Response regulator receiver domain-containing protein</fullName>
    </submittedName>
</protein>
<dbReference type="GO" id="GO:0000160">
    <property type="term" value="P:phosphorelay signal transduction system"/>
    <property type="evidence" value="ECO:0007669"/>
    <property type="project" value="UniProtKB-KW"/>
</dbReference>
<dbReference type="SUPFAM" id="SSF52172">
    <property type="entry name" value="CheY-like"/>
    <property type="match status" value="1"/>
</dbReference>
<keyword evidence="2" id="KW-0902">Two-component regulatory system</keyword>
<dbReference type="InterPro" id="IPR011006">
    <property type="entry name" value="CheY-like_superfamily"/>
</dbReference>
<dbReference type="Proteomes" id="UP000185207">
    <property type="component" value="Unassembled WGS sequence"/>
</dbReference>
<gene>
    <name evidence="5" type="ORF">SAMN05444409_1938</name>
</gene>
<dbReference type="OrthoDB" id="9796457at2"/>
<evidence type="ECO:0000256" key="3">
    <source>
        <dbReference type="PROSITE-ProRule" id="PRU00169"/>
    </source>
</evidence>
<feature type="domain" description="Response regulatory" evidence="4">
    <location>
        <begin position="4"/>
        <end position="121"/>
    </location>
</feature>
<dbReference type="SMART" id="SM00448">
    <property type="entry name" value="REC"/>
    <property type="match status" value="1"/>
</dbReference>
<dbReference type="RefSeq" id="WP_074235056.1">
    <property type="nucleotide sequence ID" value="NZ_FSRK01000001.1"/>
</dbReference>
<dbReference type="PANTHER" id="PTHR45339:SF1">
    <property type="entry name" value="HYBRID SIGNAL TRANSDUCTION HISTIDINE KINASE J"/>
    <property type="match status" value="1"/>
</dbReference>
<evidence type="ECO:0000256" key="2">
    <source>
        <dbReference type="ARBA" id="ARBA00023012"/>
    </source>
</evidence>
<evidence type="ECO:0000256" key="1">
    <source>
        <dbReference type="ARBA" id="ARBA00022553"/>
    </source>
</evidence>
<dbReference type="EMBL" id="FSRK01000001">
    <property type="protein sequence ID" value="SIO08761.1"/>
    <property type="molecule type" value="Genomic_DNA"/>
</dbReference>
<dbReference type="STRING" id="1416779.SAMN05444409_1938"/>
<accession>A0A1N6GMS7</accession>
<evidence type="ECO:0000313" key="5">
    <source>
        <dbReference type="EMBL" id="SIO08761.1"/>
    </source>
</evidence>
<evidence type="ECO:0000313" key="6">
    <source>
        <dbReference type="Proteomes" id="UP000185207"/>
    </source>
</evidence>